<dbReference type="Pfam" id="PF22518">
    <property type="entry name" value="DUF6997"/>
    <property type="match status" value="1"/>
</dbReference>
<name>A0A0G0D226_9BACT</name>
<dbReference type="Pfam" id="PF22515">
    <property type="entry name" value="DUF6996"/>
    <property type="match status" value="1"/>
</dbReference>
<evidence type="ECO:0000313" key="4">
    <source>
        <dbReference type="Proteomes" id="UP000034798"/>
    </source>
</evidence>
<proteinExistence type="predicted"/>
<dbReference type="EMBL" id="LBQZ01000021">
    <property type="protein sequence ID" value="KKP88319.1"/>
    <property type="molecule type" value="Genomic_DNA"/>
</dbReference>
<dbReference type="PATRIC" id="fig|1618752.3.peg.384"/>
<gene>
    <name evidence="3" type="ORF">UR91_C0021G0006</name>
</gene>
<feature type="domain" description="DUF6996" evidence="1">
    <location>
        <begin position="5"/>
        <end position="81"/>
    </location>
</feature>
<protein>
    <submittedName>
        <fullName evidence="3">Uncharacterized protein</fullName>
    </submittedName>
</protein>
<evidence type="ECO:0000259" key="2">
    <source>
        <dbReference type="Pfam" id="PF22518"/>
    </source>
</evidence>
<dbReference type="AlphaFoldDB" id="A0A0G0D226"/>
<evidence type="ECO:0000313" key="3">
    <source>
        <dbReference type="EMBL" id="KKP88319.1"/>
    </source>
</evidence>
<dbReference type="InterPro" id="IPR054265">
    <property type="entry name" value="DUF6996"/>
</dbReference>
<accession>A0A0G0D226</accession>
<sequence>MANNNSWAKIFKDNKILENDFSKGPFYLSAKMIKKSVQNFKKTSEKEVRILCKIDNRKQVPEIMKENKMVLLPVKNGEYAIVKGEGFVDIPEIKGEAEVYNTKLGFDLDTSKIGNSEMQHLDFAYASSLIRTFMDDPTLVLTIRGRKRTPEFDFKIDKQNIKVKSVQTEVDAGYEGENNVVLIEAKNSTTKDTIIRQLYYPFRQWSEHTKKKVHLLFFEKRGKEYLIWQYGFKDRNDYNSIYLIKSKKYTIFKN</sequence>
<evidence type="ECO:0000259" key="1">
    <source>
        <dbReference type="Pfam" id="PF22515"/>
    </source>
</evidence>
<dbReference type="InterPro" id="IPR054266">
    <property type="entry name" value="DUF6997"/>
</dbReference>
<dbReference type="Proteomes" id="UP000034798">
    <property type="component" value="Unassembled WGS sequence"/>
</dbReference>
<comment type="caution">
    <text evidence="3">The sequence shown here is derived from an EMBL/GenBank/DDBJ whole genome shotgun (WGS) entry which is preliminary data.</text>
</comment>
<feature type="domain" description="DUF6997" evidence="2">
    <location>
        <begin position="84"/>
        <end position="250"/>
    </location>
</feature>
<organism evidence="3 4">
    <name type="scientific">Candidatus Nomurabacteria bacterium GW2011_GWC2_35_8</name>
    <dbReference type="NCBI Taxonomy" id="1618752"/>
    <lineage>
        <taxon>Bacteria</taxon>
        <taxon>Candidatus Nomuraibacteriota</taxon>
    </lineage>
</organism>
<reference evidence="3 4" key="1">
    <citation type="journal article" date="2015" name="Nature">
        <title>rRNA introns, odd ribosomes, and small enigmatic genomes across a large radiation of phyla.</title>
        <authorList>
            <person name="Brown C.T."/>
            <person name="Hug L.A."/>
            <person name="Thomas B.C."/>
            <person name="Sharon I."/>
            <person name="Castelle C.J."/>
            <person name="Singh A."/>
            <person name="Wilkins M.J."/>
            <person name="Williams K.H."/>
            <person name="Banfield J.F."/>
        </authorList>
    </citation>
    <scope>NUCLEOTIDE SEQUENCE [LARGE SCALE GENOMIC DNA]</scope>
</reference>